<gene>
    <name evidence="2" type="ORF">HF857_06455</name>
</gene>
<name>A0A7X9NM07_9ENTE</name>
<organism evidence="2 3">
    <name type="scientific">Enterococcus cecorum</name>
    <dbReference type="NCBI Taxonomy" id="44008"/>
    <lineage>
        <taxon>Bacteria</taxon>
        <taxon>Bacillati</taxon>
        <taxon>Bacillota</taxon>
        <taxon>Bacilli</taxon>
        <taxon>Lactobacillales</taxon>
        <taxon>Enterococcaceae</taxon>
        <taxon>Enterococcus</taxon>
    </lineage>
</organism>
<dbReference type="EMBL" id="JABAFV010000009">
    <property type="protein sequence ID" value="NME49880.1"/>
    <property type="molecule type" value="Genomic_DNA"/>
</dbReference>
<sequence>MKKWHVGVAFICTSVLLSFSATTVQADTHLNGKIQNVNRDKGSYEVVIDAAYDNGIAEVYAPTWSDK</sequence>
<protein>
    <submittedName>
        <fullName evidence="2">Uncharacterized protein</fullName>
    </submittedName>
</protein>
<evidence type="ECO:0000256" key="1">
    <source>
        <dbReference type="SAM" id="SignalP"/>
    </source>
</evidence>
<evidence type="ECO:0000313" key="3">
    <source>
        <dbReference type="Proteomes" id="UP000588071"/>
    </source>
</evidence>
<keyword evidence="1" id="KW-0732">Signal</keyword>
<comment type="caution">
    <text evidence="2">The sequence shown here is derived from an EMBL/GenBank/DDBJ whole genome shotgun (WGS) entry which is preliminary data.</text>
</comment>
<proteinExistence type="predicted"/>
<dbReference type="Proteomes" id="UP000588071">
    <property type="component" value="Unassembled WGS sequence"/>
</dbReference>
<reference evidence="2 3" key="1">
    <citation type="submission" date="2020-04" db="EMBL/GenBank/DDBJ databases">
        <authorList>
            <person name="Hitch T.C.A."/>
            <person name="Wylensek D."/>
            <person name="Clavel T."/>
        </authorList>
    </citation>
    <scope>NUCLEOTIDE SEQUENCE [LARGE SCALE GENOMIC DNA]</scope>
    <source>
        <strain evidence="2 3">WCA-380-WT-3C</strain>
    </source>
</reference>
<feature type="non-terminal residue" evidence="2">
    <location>
        <position position="67"/>
    </location>
</feature>
<accession>A0A7X9NM07</accession>
<evidence type="ECO:0000313" key="2">
    <source>
        <dbReference type="EMBL" id="NME49880.1"/>
    </source>
</evidence>
<feature type="chain" id="PRO_5031396887" evidence="1">
    <location>
        <begin position="27"/>
        <end position="67"/>
    </location>
</feature>
<dbReference type="AlphaFoldDB" id="A0A7X9NM07"/>
<feature type="signal peptide" evidence="1">
    <location>
        <begin position="1"/>
        <end position="26"/>
    </location>
</feature>